<keyword evidence="1" id="KW-1133">Transmembrane helix</keyword>
<evidence type="ECO:0000256" key="1">
    <source>
        <dbReference type="SAM" id="Phobius"/>
    </source>
</evidence>
<keyword evidence="3" id="KW-1185">Reference proteome</keyword>
<proteinExistence type="predicted"/>
<comment type="caution">
    <text evidence="2">The sequence shown here is derived from an EMBL/GenBank/DDBJ whole genome shotgun (WGS) entry which is preliminary data.</text>
</comment>
<dbReference type="Proteomes" id="UP000637643">
    <property type="component" value="Unassembled WGS sequence"/>
</dbReference>
<dbReference type="AlphaFoldDB" id="A0A917FTK2"/>
<keyword evidence="1" id="KW-0472">Membrane</keyword>
<sequence length="74" mass="8518">MTVLETIMISSFYLFIALIINIQAYLGLRTLLFGITLPAEALQDTAVRGIRQNLRFAHRRFCGRHRSSLLFNYA</sequence>
<dbReference type="RefSeq" id="WP_189029929.1">
    <property type="nucleotide sequence ID" value="NZ_BMKR01000029.1"/>
</dbReference>
<evidence type="ECO:0000313" key="3">
    <source>
        <dbReference type="Proteomes" id="UP000637643"/>
    </source>
</evidence>
<keyword evidence="1" id="KW-0812">Transmembrane</keyword>
<reference evidence="2" key="1">
    <citation type="journal article" date="2014" name="Int. J. Syst. Evol. Microbiol.">
        <title>Complete genome sequence of Corynebacterium casei LMG S-19264T (=DSM 44701T), isolated from a smear-ripened cheese.</title>
        <authorList>
            <consortium name="US DOE Joint Genome Institute (JGI-PGF)"/>
            <person name="Walter F."/>
            <person name="Albersmeier A."/>
            <person name="Kalinowski J."/>
            <person name="Ruckert C."/>
        </authorList>
    </citation>
    <scope>NUCLEOTIDE SEQUENCE</scope>
    <source>
        <strain evidence="2">CGMCC 1.16134</strain>
    </source>
</reference>
<accession>A0A917FTK2</accession>
<gene>
    <name evidence="2" type="ORF">GCM10010912_51290</name>
</gene>
<organism evidence="2 3">
    <name type="scientific">Paenibacillus albidus</name>
    <dbReference type="NCBI Taxonomy" id="2041023"/>
    <lineage>
        <taxon>Bacteria</taxon>
        <taxon>Bacillati</taxon>
        <taxon>Bacillota</taxon>
        <taxon>Bacilli</taxon>
        <taxon>Bacillales</taxon>
        <taxon>Paenibacillaceae</taxon>
        <taxon>Paenibacillus</taxon>
    </lineage>
</organism>
<reference evidence="2" key="2">
    <citation type="submission" date="2020-09" db="EMBL/GenBank/DDBJ databases">
        <authorList>
            <person name="Sun Q."/>
            <person name="Zhou Y."/>
        </authorList>
    </citation>
    <scope>NUCLEOTIDE SEQUENCE</scope>
    <source>
        <strain evidence="2">CGMCC 1.16134</strain>
    </source>
</reference>
<evidence type="ECO:0000313" key="2">
    <source>
        <dbReference type="EMBL" id="GGG00158.1"/>
    </source>
</evidence>
<protein>
    <submittedName>
        <fullName evidence="2">Uncharacterized protein</fullName>
    </submittedName>
</protein>
<feature type="transmembrane region" description="Helical" evidence="1">
    <location>
        <begin position="6"/>
        <end position="28"/>
    </location>
</feature>
<dbReference type="EMBL" id="BMKR01000029">
    <property type="protein sequence ID" value="GGG00158.1"/>
    <property type="molecule type" value="Genomic_DNA"/>
</dbReference>
<name>A0A917FTK2_9BACL</name>